<sequence>MVHSFDLNVTDMQIEETDNDALTGVPEKEFTEVLQGVAGDEFCRIVESQFTPYIGQKFLDVEEVVEFYKMYALACGFDVRRYTKKKWRDGMVKSKLLVCNRQGRNYAKKVENLKVVEGSTASQDGDMILGEKSIRNTKVRRIGCQAMIRVSGVKGLLLVDRFRTGHNHELVDVKDRQFQKLARRGIVRILSLIVRRRCLSRPPMETITTKK</sequence>
<keyword evidence="3" id="KW-1185">Reference proteome</keyword>
<dbReference type="AlphaFoldDB" id="A0AAW1HJ10"/>
<dbReference type="EMBL" id="JBDFQZ010000011">
    <property type="protein sequence ID" value="KAK9676362.1"/>
    <property type="molecule type" value="Genomic_DNA"/>
</dbReference>
<dbReference type="PANTHER" id="PTHR46328:SF30">
    <property type="entry name" value="OS04G0641500 PROTEIN"/>
    <property type="match status" value="1"/>
</dbReference>
<evidence type="ECO:0000313" key="2">
    <source>
        <dbReference type="EMBL" id="KAK9676362.1"/>
    </source>
</evidence>
<accession>A0AAW1HJ10</accession>
<organism evidence="2 3">
    <name type="scientific">Saponaria officinalis</name>
    <name type="common">Common soapwort</name>
    <name type="synonym">Lychnis saponaria</name>
    <dbReference type="NCBI Taxonomy" id="3572"/>
    <lineage>
        <taxon>Eukaryota</taxon>
        <taxon>Viridiplantae</taxon>
        <taxon>Streptophyta</taxon>
        <taxon>Embryophyta</taxon>
        <taxon>Tracheophyta</taxon>
        <taxon>Spermatophyta</taxon>
        <taxon>Magnoliopsida</taxon>
        <taxon>eudicotyledons</taxon>
        <taxon>Gunneridae</taxon>
        <taxon>Pentapetalae</taxon>
        <taxon>Caryophyllales</taxon>
        <taxon>Caryophyllaceae</taxon>
        <taxon>Caryophylleae</taxon>
        <taxon>Saponaria</taxon>
    </lineage>
</organism>
<comment type="caution">
    <text evidence="2">The sequence shown here is derived from an EMBL/GenBank/DDBJ whole genome shotgun (WGS) entry which is preliminary data.</text>
</comment>
<feature type="domain" description="FAR1" evidence="1">
    <location>
        <begin position="66"/>
        <end position="171"/>
    </location>
</feature>
<dbReference type="Pfam" id="PF03101">
    <property type="entry name" value="FAR1"/>
    <property type="match status" value="1"/>
</dbReference>
<dbReference type="Proteomes" id="UP001443914">
    <property type="component" value="Unassembled WGS sequence"/>
</dbReference>
<dbReference type="InterPro" id="IPR004330">
    <property type="entry name" value="FAR1_DNA_bnd_dom"/>
</dbReference>
<proteinExistence type="predicted"/>
<evidence type="ECO:0000313" key="3">
    <source>
        <dbReference type="Proteomes" id="UP001443914"/>
    </source>
</evidence>
<dbReference type="EMBL" id="JBDFQZ010000011">
    <property type="protein sequence ID" value="KAK9676361.1"/>
    <property type="molecule type" value="Genomic_DNA"/>
</dbReference>
<dbReference type="PANTHER" id="PTHR46328">
    <property type="entry name" value="FAR-RED IMPAIRED RESPONSIVE (FAR1) FAMILY PROTEIN-RELATED"/>
    <property type="match status" value="1"/>
</dbReference>
<protein>
    <recommendedName>
        <fullName evidence="1">FAR1 domain-containing protein</fullName>
    </recommendedName>
</protein>
<gene>
    <name evidence="2" type="ORF">RND81_11G072200</name>
</gene>
<reference evidence="2 3" key="1">
    <citation type="submission" date="2024-03" db="EMBL/GenBank/DDBJ databases">
        <title>WGS assembly of Saponaria officinalis var. Norfolk2.</title>
        <authorList>
            <person name="Jenkins J."/>
            <person name="Shu S."/>
            <person name="Grimwood J."/>
            <person name="Barry K."/>
            <person name="Goodstein D."/>
            <person name="Schmutz J."/>
            <person name="Leebens-Mack J."/>
            <person name="Osbourn A."/>
        </authorList>
    </citation>
    <scope>NUCLEOTIDE SEQUENCE [LARGE SCALE GENOMIC DNA]</scope>
    <source>
        <strain evidence="3">cv. Norfolk2</strain>
        <strain evidence="2">JIC</strain>
        <tissue evidence="2">Leaf</tissue>
    </source>
</reference>
<evidence type="ECO:0000259" key="1">
    <source>
        <dbReference type="Pfam" id="PF03101"/>
    </source>
</evidence>
<name>A0AAW1HJ10_SAPOF</name>